<keyword evidence="3" id="KW-0813">Transport</keyword>
<dbReference type="KEGG" id="lmi:LMXM_32_1010"/>
<feature type="domain" description="Cation-transporting P-type ATPase C-terminal" evidence="17">
    <location>
        <begin position="972"/>
        <end position="1163"/>
    </location>
</feature>
<keyword evidence="9" id="KW-0460">Magnesium</keyword>
<evidence type="ECO:0000256" key="11">
    <source>
        <dbReference type="ARBA" id="ARBA00022989"/>
    </source>
</evidence>
<dbReference type="InterPro" id="IPR008250">
    <property type="entry name" value="ATPase_P-typ_transduc_dom_A_sf"/>
</dbReference>
<dbReference type="Pfam" id="PF00690">
    <property type="entry name" value="Cation_ATPase_N"/>
    <property type="match status" value="1"/>
</dbReference>
<gene>
    <name evidence="19" type="ORF">LMXM_32_1010</name>
</gene>
<dbReference type="NCBIfam" id="TIGR01494">
    <property type="entry name" value="ATPase_P-type"/>
    <property type="match status" value="2"/>
</dbReference>
<evidence type="ECO:0000259" key="16">
    <source>
        <dbReference type="Pfam" id="PF00122"/>
    </source>
</evidence>
<dbReference type="VEuPathDB" id="TriTrypDB:LmxM.32.1010"/>
<evidence type="ECO:0000256" key="12">
    <source>
        <dbReference type="ARBA" id="ARBA00023008"/>
    </source>
</evidence>
<dbReference type="Gene3D" id="2.70.150.10">
    <property type="entry name" value="Calcium-transporting ATPase, cytoplasmic transduction domain A"/>
    <property type="match status" value="1"/>
</dbReference>
<keyword evidence="10" id="KW-1278">Translocase</keyword>
<dbReference type="OrthoDB" id="3352408at2759"/>
<dbReference type="SFLD" id="SFLDG00002">
    <property type="entry name" value="C1.7:_P-type_atpase_like"/>
    <property type="match status" value="1"/>
</dbReference>
<proteinExistence type="predicted"/>
<feature type="transmembrane region" description="Helical" evidence="15">
    <location>
        <begin position="93"/>
        <end position="110"/>
    </location>
</feature>
<dbReference type="GO" id="GO:0005388">
    <property type="term" value="F:P-type calcium transporter activity"/>
    <property type="evidence" value="ECO:0007669"/>
    <property type="project" value="TreeGrafter"/>
</dbReference>
<dbReference type="SFLD" id="SFLDS00003">
    <property type="entry name" value="Haloacid_Dehalogenase"/>
    <property type="match status" value="1"/>
</dbReference>
<dbReference type="SUPFAM" id="SSF56784">
    <property type="entry name" value="HAD-like"/>
    <property type="match status" value="1"/>
</dbReference>
<dbReference type="PANTHER" id="PTHR24093:SF369">
    <property type="entry name" value="CALCIUM-TRANSPORTING ATPASE"/>
    <property type="match status" value="1"/>
</dbReference>
<keyword evidence="8" id="KW-0067">ATP-binding</keyword>
<dbReference type="RefSeq" id="XP_003878351.1">
    <property type="nucleotide sequence ID" value="XM_003878302.1"/>
</dbReference>
<keyword evidence="12" id="KW-0186">Copper</keyword>
<evidence type="ECO:0000256" key="7">
    <source>
        <dbReference type="ARBA" id="ARBA00022796"/>
    </source>
</evidence>
<dbReference type="GO" id="GO:0005524">
    <property type="term" value="F:ATP binding"/>
    <property type="evidence" value="ECO:0007669"/>
    <property type="project" value="UniProtKB-KW"/>
</dbReference>
<dbReference type="PhylomeDB" id="E9B3T4"/>
<evidence type="ECO:0000256" key="9">
    <source>
        <dbReference type="ARBA" id="ARBA00022842"/>
    </source>
</evidence>
<sequence length="1198" mass="129021">MIGHKRIDILTNDHKGPGGLLYELNVRSSPAGSPAVNMCSTEERSAAVQRRELGILAHSVPERQIRYGVNVLSQPPKESIWHFVKDSIQDDRVVQILIGAALVSMILGITTPDFRTGEVDLAMGWVEGAAIFTSVFIVTVVNAVNDYRKQEQFAEVMRAENAARRRVTVWRYAPLSSASGGCGGGGTVTGTDGLACVALEVPSSDIVVGDVVQVNSGMQLNFDAVLLGSLGPILADESSVTGENDDVVKQALTDPFLISGSSLLDGSAEGVALVCAVGPHSFSGEIAMSIQSTEKTNTPLQDQLEAMAEVIGKFGIGAAVFTFTALLVKELFMFLVHGSRLYAMKFFENLTTAIAIVVVAVPEGLPLSVTISLAYSMRLMLKDGNLVRHLAACETMGGATVLCTDKTGTLTAPTMQVKQIFLSAVTYAVADADPVAGGDLPTFGDEESPAALPTRSIHTHTFAPPPPPRGFGQSPFSRAPPSRAITVPLPPSSVQLLLDCIVANAVDPDVRRATNKTSEALLWLCHLMRCSSNHTTQQDVQSFRSTQACMLATMQDPSRCRRYPFSSHSKMSLCMLRQVAPPAGAGNGGGRTRLYATGAAEVILARCTSYINDKGVPVPLTSELQACHEQALTHYTESGLRTICCAFSDAHGAAEANLWNQQPQQLQHGAATAFDGEFCMIGMIGLEEDVRPEVPGAVSQCFGAGLRVIMITGDATLTAINIARRCGLIRGGSNSGALRASPLPDGNRTLRNPEAPSWSAAATLANGKDNGFSPTENSDAAIFVNTSLLHYENSGAASDVEGQFLDGAFGRTAWMMQEPAANASPQQLIDSGYALDGETFRQLSDTELLQQYLPYIRILARATPMDKKRLLSLLRRIDPNAVIAMTGDGTNDAPALKLSDVGFAMNGGSDVAKRASDIILLNDNFIGMVKATMWGRNVKDSIRKFLQFQLTVNFSACVVSFCGAIMSEQNMSPLRPVQLLWLNLIMDTLAALALATELPCEPMLLSRPPESKDTSIIVPSMWFQIGFQSTFQVMCQLFLLGYGNVLLSARGHTTPLPSTGEPPRDPRYFSDAHICFLFNSFVWMQIFNFFNARLLHRSEGFFSNWADSAVLFVIVGIIVVLQIIIVEVGGKIMSTVPLTAQEWFYSVLIASGTLPVGAISRLIYARYSKRVLPRDGCSRGLLSRLRRSVKSGRLKGKR</sequence>
<dbReference type="GO" id="GO:0140581">
    <property type="term" value="F:P-type monovalent copper transporter activity"/>
    <property type="evidence" value="ECO:0007669"/>
    <property type="project" value="UniProtKB-EC"/>
</dbReference>
<evidence type="ECO:0000256" key="2">
    <source>
        <dbReference type="ARBA" id="ARBA00012517"/>
    </source>
</evidence>
<dbReference type="GO" id="GO:0046872">
    <property type="term" value="F:metal ion binding"/>
    <property type="evidence" value="ECO:0007669"/>
    <property type="project" value="UniProtKB-KW"/>
</dbReference>
<evidence type="ECO:0000313" key="19">
    <source>
        <dbReference type="EMBL" id="CBZ29901.1"/>
    </source>
</evidence>
<evidence type="ECO:0000256" key="6">
    <source>
        <dbReference type="ARBA" id="ARBA00022741"/>
    </source>
</evidence>
<dbReference type="InterPro" id="IPR044492">
    <property type="entry name" value="P_typ_ATPase_HD_dom"/>
</dbReference>
<evidence type="ECO:0000256" key="15">
    <source>
        <dbReference type="SAM" id="Phobius"/>
    </source>
</evidence>
<feature type="domain" description="P-type ATPase A" evidence="16">
    <location>
        <begin position="200"/>
        <end position="290"/>
    </location>
</feature>
<dbReference type="Proteomes" id="UP000007259">
    <property type="component" value="Chromosome 32"/>
</dbReference>
<dbReference type="InterPro" id="IPR023299">
    <property type="entry name" value="ATPase_P-typ_cyto_dom_N"/>
</dbReference>
<dbReference type="InterPro" id="IPR006068">
    <property type="entry name" value="ATPase_P-typ_cation-transptr_C"/>
</dbReference>
<dbReference type="GeneID" id="13453870"/>
<dbReference type="Pfam" id="PF00689">
    <property type="entry name" value="Cation_ATPase_C"/>
    <property type="match status" value="1"/>
</dbReference>
<feature type="transmembrane region" description="Helical" evidence="15">
    <location>
        <begin position="1102"/>
        <end position="1124"/>
    </location>
</feature>
<keyword evidence="4 15" id="KW-0812">Transmembrane</keyword>
<dbReference type="PROSITE" id="PS00154">
    <property type="entry name" value="ATPASE_E1_E2"/>
    <property type="match status" value="1"/>
</dbReference>
<evidence type="ECO:0000256" key="14">
    <source>
        <dbReference type="ARBA" id="ARBA00023136"/>
    </source>
</evidence>
<dbReference type="AlphaFoldDB" id="E9B3T4"/>
<dbReference type="GO" id="GO:0012505">
    <property type="term" value="C:endomembrane system"/>
    <property type="evidence" value="ECO:0007669"/>
    <property type="project" value="UniProtKB-SubCell"/>
</dbReference>
<protein>
    <recommendedName>
        <fullName evidence="2">P-type Cu(+) transporter</fullName>
        <ecNumber evidence="2">7.2.2.8</ecNumber>
    </recommendedName>
</protein>
<dbReference type="Gene3D" id="3.40.1110.10">
    <property type="entry name" value="Calcium-transporting ATPase, cytoplasmic domain N"/>
    <property type="match status" value="2"/>
</dbReference>
<feature type="transmembrane region" description="Helical" evidence="15">
    <location>
        <begin position="350"/>
        <end position="375"/>
    </location>
</feature>
<dbReference type="EC" id="7.2.2.8" evidence="2"/>
<feature type="domain" description="Cation-transporting P-type ATPase N-terminal" evidence="18">
    <location>
        <begin position="48"/>
        <end position="104"/>
    </location>
</feature>
<name>E9B3T4_LEIMU</name>
<dbReference type="FunFam" id="3.40.50.1000:FF:000144">
    <property type="entry name" value="copper-transporting ATPase 1 isoform X2"/>
    <property type="match status" value="1"/>
</dbReference>
<keyword evidence="6" id="KW-0547">Nucleotide-binding</keyword>
<feature type="transmembrane region" description="Helical" evidence="15">
    <location>
        <begin position="945"/>
        <end position="967"/>
    </location>
</feature>
<keyword evidence="11 15" id="KW-1133">Transmembrane helix</keyword>
<dbReference type="InterPro" id="IPR004014">
    <property type="entry name" value="ATPase_P-typ_cation-transptr_N"/>
</dbReference>
<evidence type="ECO:0000313" key="20">
    <source>
        <dbReference type="Proteomes" id="UP000007259"/>
    </source>
</evidence>
<dbReference type="InterPro" id="IPR001757">
    <property type="entry name" value="P_typ_ATPase"/>
</dbReference>
<dbReference type="Pfam" id="PF13246">
    <property type="entry name" value="Cation_ATPase"/>
    <property type="match status" value="1"/>
</dbReference>
<feature type="transmembrane region" description="Helical" evidence="15">
    <location>
        <begin position="1144"/>
        <end position="1164"/>
    </location>
</feature>
<dbReference type="EMBL" id="FR799585">
    <property type="protein sequence ID" value="CBZ29901.1"/>
    <property type="molecule type" value="Genomic_DNA"/>
</dbReference>
<dbReference type="Pfam" id="PF08282">
    <property type="entry name" value="Hydrolase_3"/>
    <property type="match status" value="1"/>
</dbReference>
<dbReference type="InterPro" id="IPR018303">
    <property type="entry name" value="ATPase_P-typ_P_site"/>
</dbReference>
<dbReference type="SFLD" id="SFLDF00027">
    <property type="entry name" value="p-type_atpase"/>
    <property type="match status" value="1"/>
</dbReference>
<feature type="transmembrane region" description="Helical" evidence="15">
    <location>
        <begin position="1068"/>
        <end position="1090"/>
    </location>
</feature>
<organism evidence="19 20">
    <name type="scientific">Leishmania mexicana (strain MHOM/GT/2001/U1103)</name>
    <dbReference type="NCBI Taxonomy" id="929439"/>
    <lineage>
        <taxon>Eukaryota</taxon>
        <taxon>Discoba</taxon>
        <taxon>Euglenozoa</taxon>
        <taxon>Kinetoplastea</taxon>
        <taxon>Metakinetoplastina</taxon>
        <taxon>Trypanosomatida</taxon>
        <taxon>Trypanosomatidae</taxon>
        <taxon>Leishmaniinae</taxon>
        <taxon>Leishmania</taxon>
    </lineage>
</organism>
<feature type="transmembrane region" description="Helical" evidence="15">
    <location>
        <begin position="314"/>
        <end position="338"/>
    </location>
</feature>
<keyword evidence="7" id="KW-0187">Copper transport</keyword>
<evidence type="ECO:0000256" key="8">
    <source>
        <dbReference type="ARBA" id="ARBA00022840"/>
    </source>
</evidence>
<dbReference type="InterPro" id="IPR023214">
    <property type="entry name" value="HAD_sf"/>
</dbReference>
<evidence type="ECO:0000259" key="18">
    <source>
        <dbReference type="Pfam" id="PF00690"/>
    </source>
</evidence>
<feature type="transmembrane region" description="Helical" evidence="15">
    <location>
        <begin position="122"/>
        <end position="144"/>
    </location>
</feature>
<dbReference type="OMA" id="ATMWGRN"/>
<dbReference type="Gene3D" id="3.40.50.1000">
    <property type="entry name" value="HAD superfamily/HAD-like"/>
    <property type="match status" value="3"/>
</dbReference>
<keyword evidence="13" id="KW-0406">Ion transport</keyword>
<dbReference type="SUPFAM" id="SSF81660">
    <property type="entry name" value="Metal cation-transporting ATPase, ATP-binding domain N"/>
    <property type="match status" value="1"/>
</dbReference>
<dbReference type="Gene3D" id="1.20.1110.10">
    <property type="entry name" value="Calcium-transporting ATPase, transmembrane domain"/>
    <property type="match status" value="2"/>
</dbReference>
<reference evidence="19 20" key="1">
    <citation type="journal article" date="2011" name="Genome Res.">
        <title>Chromosome and gene copy number variation allow major structural change between species and strains of Leishmania.</title>
        <authorList>
            <person name="Rogers M.B."/>
            <person name="Hilley J.D."/>
            <person name="Dickens N.J."/>
            <person name="Wilkes J."/>
            <person name="Bates P.A."/>
            <person name="Depledge D.P."/>
            <person name="Harris D."/>
            <person name="Her Y."/>
            <person name="Herzyk P."/>
            <person name="Imamura H."/>
            <person name="Otto T.D."/>
            <person name="Sanders M."/>
            <person name="Seeger K."/>
            <person name="Dujardin J.C."/>
            <person name="Berriman M."/>
            <person name="Smith D.F."/>
            <person name="Hertz-Fowler C."/>
            <person name="Mottram J.C."/>
        </authorList>
    </citation>
    <scope>NUCLEOTIDE SEQUENCE [LARGE SCALE GENOMIC DNA]</scope>
    <source>
        <strain evidence="19 20">MHOM/GT/2001/U1103</strain>
    </source>
</reference>
<keyword evidence="5" id="KW-0479">Metal-binding</keyword>
<evidence type="ECO:0000256" key="1">
    <source>
        <dbReference type="ARBA" id="ARBA00004127"/>
    </source>
</evidence>
<evidence type="ECO:0000256" key="10">
    <source>
        <dbReference type="ARBA" id="ARBA00022967"/>
    </source>
</evidence>
<dbReference type="GO" id="GO:0005886">
    <property type="term" value="C:plasma membrane"/>
    <property type="evidence" value="ECO:0007669"/>
    <property type="project" value="TreeGrafter"/>
</dbReference>
<dbReference type="PRINTS" id="PR00119">
    <property type="entry name" value="CATATPASE"/>
</dbReference>
<comment type="subcellular location">
    <subcellularLocation>
        <location evidence="1">Endomembrane system</location>
        <topology evidence="1">Multi-pass membrane protein</topology>
    </subcellularLocation>
</comment>
<dbReference type="InterPro" id="IPR059000">
    <property type="entry name" value="ATPase_P-type_domA"/>
</dbReference>
<dbReference type="SUPFAM" id="SSF81653">
    <property type="entry name" value="Calcium ATPase, transduction domain A"/>
    <property type="match status" value="1"/>
</dbReference>
<evidence type="ECO:0000256" key="5">
    <source>
        <dbReference type="ARBA" id="ARBA00022723"/>
    </source>
</evidence>
<dbReference type="Pfam" id="PF00122">
    <property type="entry name" value="E1-E2_ATPase"/>
    <property type="match status" value="1"/>
</dbReference>
<evidence type="ECO:0000256" key="13">
    <source>
        <dbReference type="ARBA" id="ARBA00023065"/>
    </source>
</evidence>
<dbReference type="InterPro" id="IPR023298">
    <property type="entry name" value="ATPase_P-typ_TM_dom_sf"/>
</dbReference>
<dbReference type="PANTHER" id="PTHR24093">
    <property type="entry name" value="CATION TRANSPORTING ATPASE"/>
    <property type="match status" value="1"/>
</dbReference>
<keyword evidence="14 15" id="KW-0472">Membrane</keyword>
<evidence type="ECO:0000256" key="4">
    <source>
        <dbReference type="ARBA" id="ARBA00022692"/>
    </source>
</evidence>
<keyword evidence="20" id="KW-1185">Reference proteome</keyword>
<dbReference type="GO" id="GO:0016887">
    <property type="term" value="F:ATP hydrolysis activity"/>
    <property type="evidence" value="ECO:0007669"/>
    <property type="project" value="InterPro"/>
</dbReference>
<dbReference type="SUPFAM" id="SSF81665">
    <property type="entry name" value="Calcium ATPase, transmembrane domain M"/>
    <property type="match status" value="1"/>
</dbReference>
<dbReference type="InterPro" id="IPR036412">
    <property type="entry name" value="HAD-like_sf"/>
</dbReference>
<evidence type="ECO:0000259" key="17">
    <source>
        <dbReference type="Pfam" id="PF00689"/>
    </source>
</evidence>
<evidence type="ECO:0000256" key="3">
    <source>
        <dbReference type="ARBA" id="ARBA00022448"/>
    </source>
</evidence>
<accession>E9B3T4</accession>